<dbReference type="Gene3D" id="3.30.420.10">
    <property type="entry name" value="Ribonuclease H-like superfamily/Ribonuclease H"/>
    <property type="match status" value="2"/>
</dbReference>
<evidence type="ECO:0000259" key="5">
    <source>
        <dbReference type="PROSITE" id="PS50994"/>
    </source>
</evidence>
<dbReference type="GeneID" id="130461384"/>
<name>A0ABM3QQ05_SPIOL</name>
<feature type="compositionally biased region" description="Low complexity" evidence="1">
    <location>
        <begin position="212"/>
        <end position="233"/>
    </location>
</feature>
<protein>
    <submittedName>
        <fullName evidence="7">Uncharacterized protein</fullName>
    </submittedName>
</protein>
<dbReference type="CDD" id="cd09279">
    <property type="entry name" value="RNase_HI_like"/>
    <property type="match status" value="1"/>
</dbReference>
<dbReference type="InterPro" id="IPR041577">
    <property type="entry name" value="RT_RNaseH_2"/>
</dbReference>
<dbReference type="Pfam" id="PF17919">
    <property type="entry name" value="RT_RNaseH_2"/>
    <property type="match status" value="1"/>
</dbReference>
<dbReference type="PANTHER" id="PTHR48475:SF1">
    <property type="entry name" value="RNASE H TYPE-1 DOMAIN-CONTAINING PROTEIN"/>
    <property type="match status" value="1"/>
</dbReference>
<dbReference type="InterPro" id="IPR012337">
    <property type="entry name" value="RNaseH-like_sf"/>
</dbReference>
<dbReference type="PROSITE" id="PS50174">
    <property type="entry name" value="G_PATCH"/>
    <property type="match status" value="1"/>
</dbReference>
<feature type="region of interest" description="Disordered" evidence="1">
    <location>
        <begin position="1"/>
        <end position="20"/>
    </location>
</feature>
<evidence type="ECO:0000256" key="1">
    <source>
        <dbReference type="SAM" id="MobiDB-lite"/>
    </source>
</evidence>
<dbReference type="SUPFAM" id="SSF56672">
    <property type="entry name" value="DNA/RNA polymerases"/>
    <property type="match status" value="1"/>
</dbReference>
<feature type="compositionally biased region" description="Polar residues" evidence="1">
    <location>
        <begin position="9"/>
        <end position="20"/>
    </location>
</feature>
<evidence type="ECO:0000259" key="2">
    <source>
        <dbReference type="PROSITE" id="PS50174"/>
    </source>
</evidence>
<dbReference type="Pfam" id="PF00665">
    <property type="entry name" value="rve"/>
    <property type="match status" value="1"/>
</dbReference>
<organism evidence="6 7">
    <name type="scientific">Spinacia oleracea</name>
    <name type="common">Spinach</name>
    <dbReference type="NCBI Taxonomy" id="3562"/>
    <lineage>
        <taxon>Eukaryota</taxon>
        <taxon>Viridiplantae</taxon>
        <taxon>Streptophyta</taxon>
        <taxon>Embryophyta</taxon>
        <taxon>Tracheophyta</taxon>
        <taxon>Spermatophyta</taxon>
        <taxon>Magnoliopsida</taxon>
        <taxon>eudicotyledons</taxon>
        <taxon>Gunneridae</taxon>
        <taxon>Pentapetalae</taxon>
        <taxon>Caryophyllales</taxon>
        <taxon>Chenopodiaceae</taxon>
        <taxon>Chenopodioideae</taxon>
        <taxon>Anserineae</taxon>
        <taxon>Spinacia</taxon>
    </lineage>
</organism>
<dbReference type="Gene3D" id="3.10.10.10">
    <property type="entry name" value="HIV Type 1 Reverse Transcriptase, subunit A, domain 1"/>
    <property type="match status" value="1"/>
</dbReference>
<feature type="domain" description="Reverse transcriptase" evidence="3">
    <location>
        <begin position="373"/>
        <end position="552"/>
    </location>
</feature>
<dbReference type="InterPro" id="IPR000477">
    <property type="entry name" value="RT_dom"/>
</dbReference>
<dbReference type="InterPro" id="IPR043128">
    <property type="entry name" value="Rev_trsase/Diguanyl_cyclase"/>
</dbReference>
<dbReference type="InterPro" id="IPR043502">
    <property type="entry name" value="DNA/RNA_pol_sf"/>
</dbReference>
<feature type="domain" description="G-patch" evidence="2">
    <location>
        <begin position="22"/>
        <end position="68"/>
    </location>
</feature>
<dbReference type="PROSITE" id="PS50994">
    <property type="entry name" value="INTEGRASE"/>
    <property type="match status" value="1"/>
</dbReference>
<dbReference type="InterPro" id="IPR036397">
    <property type="entry name" value="RNaseH_sf"/>
</dbReference>
<dbReference type="PROSITE" id="PS50879">
    <property type="entry name" value="RNASE_H_1"/>
    <property type="match status" value="1"/>
</dbReference>
<dbReference type="RefSeq" id="XP_056685448.1">
    <property type="nucleotide sequence ID" value="XM_056829470.1"/>
</dbReference>
<sequence length="1369" mass="157132">MTYHPLHPNISSQDPKTNTFQPFTKGLQLMKKMGYIPGEGLGRDGKGMKHPIPIMEKQNRYGLGYDPSKDLHVIKKPSLTLNGQFVLQHDTEPYYEFPEPWYDPVKKQRLPGLEIFFAEARDEELIKKWLYKEPKPKENIDWIEYLKQGVLRQLFTNFGNEGNLDPMALTLPVNTRIEREGNVHLKNKEAYIPPVLGDPIPKHLSNPHLTHSSASEGYETDSSSSSQSSLHTQSYYSENEDLECVNKPKYICMQEVNFDHNELSDNESFDEPKSCMMPIEESIVVNIGTDSSVKEVKIGSSLSPEEQTAFIALLREYVDVFAWSYADMPGVDRNIAEHRIPLYPNSKPKQQKLRRMKPEVSLKVKEEIQKQLDANFIKPIKHPEWLANIVVVPKKYERVRVCIDFRDLNAASPKDYFPLPHIDVLVDSTAGHAMFSFMDGFSGYNQILMAEDDMSKTSFITPWGTFCYQAMPFGLKNAGATYQRAATTILHDLIHDTVEVYVDDMIVKSHDRGEHISALKSFFDRIRKYNLRLNPQKCVFGVTSGKLLGFIVSKDGIKVDSDKVKAIQELPPPRTEKEIRGFLGRIQYISRFISQLSTRCEPIFKLLRKNVPKKWNEECQASFDSMKEYLSNPPVLMPPKPGEPLILYLTVTETAMGALLAQYQEGTKREIAIYYLSKKFLDYETRYNPLEKACIALIYATKKLRHYLQAHTTFLISRLDPIKYIFEKPILTERFARWHAMLSEFDIQCVNQKSVKGRAISEALADGPISGDEVDDDFPDEHLLNIGISRWKMYFDGASNRRGNGAGVLLVDPYGTHIPFAVKLSFSTTNNTAEYEACIYGVKAALAAGAKYLTVHGDSNLIISQTIGVWRVRDERLQMYTEYLQQFIPYFEDIDFKHLPREQNSFTDALANLAVNLTWENNVKIRAVTIEENDSPVVNLEHMIAALTLQDDKDVWYADIKIFLITGQYPEESHKKDQLAIRRLAAHFVILKDRLYRKGFDGTLQLCIDGEEIQKIMGEIHGGECGPHMNGRMLARKILRAGYYWTTLESDCVHFVRTCKKCQFFANLNHMPPTSLHNLTSPWPFSSWGIDIIGQIHPKASNGHQYILVAIDYFSKWIEAASYAKLGAKQVSKFVINNIICRYGVPFKIISDNDSHFEGHLKETLEKYKVRHHQSSPYRPQTNGAVEAANKTIRTIIAKMTEKTREWPEKLPYALWGYRISIRTPTGTTPYSLVYGMEPVLPVEIEIQSLRVMNESEISEDQWFKVRYDELALADERRLEALNNIQLYQRRIARAFNKRVRDRGIREGDLVLKENRAPIHDPRGKFKPNWSGPFLVKHITSAGAVKLVDLNGDEFLHFTNLDQLKKYYV</sequence>
<dbReference type="Gene3D" id="1.10.340.70">
    <property type="match status" value="1"/>
</dbReference>
<dbReference type="Gene3D" id="3.30.70.270">
    <property type="match status" value="2"/>
</dbReference>
<dbReference type="PANTHER" id="PTHR48475">
    <property type="entry name" value="RIBONUCLEASE H"/>
    <property type="match status" value="1"/>
</dbReference>
<evidence type="ECO:0000259" key="3">
    <source>
        <dbReference type="PROSITE" id="PS50878"/>
    </source>
</evidence>
<dbReference type="Pfam" id="PF00078">
    <property type="entry name" value="RVT_1"/>
    <property type="match status" value="1"/>
</dbReference>
<dbReference type="SMART" id="SM00443">
    <property type="entry name" value="G_patch"/>
    <property type="match status" value="1"/>
</dbReference>
<reference evidence="7" key="2">
    <citation type="submission" date="2025-08" db="UniProtKB">
        <authorList>
            <consortium name="RefSeq"/>
        </authorList>
    </citation>
    <scope>IDENTIFICATION</scope>
    <source>
        <tissue evidence="7">Leaf</tissue>
    </source>
</reference>
<reference evidence="6" key="1">
    <citation type="journal article" date="2021" name="Nat. Commun.">
        <title>Genomic analyses provide insights into spinach domestication and the genetic basis of agronomic traits.</title>
        <authorList>
            <person name="Cai X."/>
            <person name="Sun X."/>
            <person name="Xu C."/>
            <person name="Sun H."/>
            <person name="Wang X."/>
            <person name="Ge C."/>
            <person name="Zhang Z."/>
            <person name="Wang Q."/>
            <person name="Fei Z."/>
            <person name="Jiao C."/>
            <person name="Wang Q."/>
        </authorList>
    </citation>
    <scope>NUCLEOTIDE SEQUENCE [LARGE SCALE GENOMIC DNA]</scope>
    <source>
        <strain evidence="6">cv. Varoflay</strain>
    </source>
</reference>
<feature type="region of interest" description="Disordered" evidence="1">
    <location>
        <begin position="202"/>
        <end position="233"/>
    </location>
</feature>
<dbReference type="InterPro" id="IPR000467">
    <property type="entry name" value="G_patch_dom"/>
</dbReference>
<evidence type="ECO:0000313" key="7">
    <source>
        <dbReference type="RefSeq" id="XP_056685448.1"/>
    </source>
</evidence>
<dbReference type="InterPro" id="IPR002156">
    <property type="entry name" value="RNaseH_domain"/>
</dbReference>
<dbReference type="PROSITE" id="PS50878">
    <property type="entry name" value="RT_POL"/>
    <property type="match status" value="1"/>
</dbReference>
<evidence type="ECO:0000313" key="6">
    <source>
        <dbReference type="Proteomes" id="UP000813463"/>
    </source>
</evidence>
<dbReference type="Pfam" id="PF13456">
    <property type="entry name" value="RVT_3"/>
    <property type="match status" value="1"/>
</dbReference>
<gene>
    <name evidence="7" type="primary">LOC130461384</name>
</gene>
<dbReference type="Pfam" id="PF01585">
    <property type="entry name" value="G-patch"/>
    <property type="match status" value="1"/>
</dbReference>
<dbReference type="SUPFAM" id="SSF53098">
    <property type="entry name" value="Ribonuclease H-like"/>
    <property type="match status" value="2"/>
</dbReference>
<dbReference type="Proteomes" id="UP000813463">
    <property type="component" value="Chromosome 5"/>
</dbReference>
<feature type="domain" description="Integrase catalytic" evidence="5">
    <location>
        <begin position="1080"/>
        <end position="1238"/>
    </location>
</feature>
<keyword evidence="6" id="KW-1185">Reference proteome</keyword>
<dbReference type="CDD" id="cd01647">
    <property type="entry name" value="RT_LTR"/>
    <property type="match status" value="1"/>
</dbReference>
<proteinExistence type="predicted"/>
<evidence type="ECO:0000259" key="4">
    <source>
        <dbReference type="PROSITE" id="PS50879"/>
    </source>
</evidence>
<accession>A0ABM3QQ05</accession>
<dbReference type="InterPro" id="IPR001584">
    <property type="entry name" value="Integrase_cat-core"/>
</dbReference>
<feature type="domain" description="RNase H type-1" evidence="4">
    <location>
        <begin position="787"/>
        <end position="916"/>
    </location>
</feature>